<keyword evidence="2" id="KW-0812">Transmembrane</keyword>
<dbReference type="InterPro" id="IPR045461">
    <property type="entry name" value="Wolframin_OB_fold"/>
</dbReference>
<dbReference type="InterPro" id="IPR045400">
    <property type="entry name" value="Wolframin_Cys-rich"/>
</dbReference>
<feature type="transmembrane region" description="Helical" evidence="2">
    <location>
        <begin position="309"/>
        <end position="334"/>
    </location>
</feature>
<feature type="compositionally biased region" description="Pro residues" evidence="1">
    <location>
        <begin position="1"/>
        <end position="17"/>
    </location>
</feature>
<feature type="transmembrane region" description="Helical" evidence="2">
    <location>
        <begin position="374"/>
        <end position="392"/>
    </location>
</feature>
<evidence type="ECO:0000256" key="2">
    <source>
        <dbReference type="SAM" id="Phobius"/>
    </source>
</evidence>
<feature type="domain" description="Wolframin OB-fold" evidence="3">
    <location>
        <begin position="739"/>
        <end position="852"/>
    </location>
</feature>
<feature type="transmembrane region" description="Helical" evidence="2">
    <location>
        <begin position="563"/>
        <end position="581"/>
    </location>
</feature>
<feature type="transmembrane region" description="Helical" evidence="2">
    <location>
        <begin position="398"/>
        <end position="416"/>
    </location>
</feature>
<dbReference type="RefSeq" id="XP_004715140.1">
    <property type="nucleotide sequence ID" value="XM_004715083.2"/>
</dbReference>
<feature type="domain" description="Wolframin EF-hand" evidence="4">
    <location>
        <begin position="143"/>
        <end position="222"/>
    </location>
</feature>
<keyword evidence="2" id="KW-1133">Transmembrane helix</keyword>
<feature type="transmembrane region" description="Helical" evidence="2">
    <location>
        <begin position="497"/>
        <end position="518"/>
    </location>
</feature>
<dbReference type="PANTHER" id="PTHR13098:SF3">
    <property type="entry name" value="WOLFRAMIN"/>
    <property type="match status" value="1"/>
</dbReference>
<dbReference type="Pfam" id="PF20053">
    <property type="entry name" value="WC-rich"/>
    <property type="match status" value="1"/>
</dbReference>
<evidence type="ECO:0000256" key="1">
    <source>
        <dbReference type="SAM" id="MobiDB-lite"/>
    </source>
</evidence>
<feature type="transmembrane region" description="Helical" evidence="2">
    <location>
        <begin position="465"/>
        <end position="485"/>
    </location>
</feature>
<dbReference type="InterPro" id="IPR026208">
    <property type="entry name" value="Wolframin"/>
</dbReference>
<dbReference type="Pfam" id="PF20023">
    <property type="entry name" value="WSLR"/>
    <property type="match status" value="1"/>
</dbReference>
<sequence>MDPSTPPPMNPAHPPPQARARLNATASLPEQDLEDPRARPAQSPVFGRENTAPPFEEILEKAKAGDPKAQTEVGRHFLRLACEGDEELNSCTAVGWLVLAAKQGRREAVRLLSQCLADRKGITSENEPLVQELTSETELERVVRRLARVMYWRLNPAREKQVAVSELLENVGQVDGHEGGAQPGPVPKSLQKQRRMLERLVSRESKRFLTLDDFVEITKKYAKGIIPQDVCLQGEDEDEDDELAGKSPEDLPLRLRLVKYPLHAIMEIKEYLIDLASKAGMHWLSTIVPTHHLNALLFFFIISNLTIDFFAFCIPLVVFYLSFLSMVICTLKVFQDSRAWESFRTLTSLLLRFEPSLDVEQAEGNFSWNHLEPYVHFLLSVFFVIFSFPVASRDWVPCSELALVAIFFTVTSYASLGTSAEPHTRRALVTEVMAGLLSLLPSLPFECQPLKLLGQALFRVPLGRLVVLNVSMPCLLYLHLFYCFFRMARLRRFKGTYCYLVPYLVCFMWCELAVELLLESTGLGLVRASIGYLLFLFALPAMTIGLALMGLLQLGRWVLSLELTKVVAVLAACGIPLLLRWGRGARASVSDALRSLTRSSVVKLILVWVSAVVLFCWFYVYRSEGMKVYNSTLTWPQYSALCGPRAWRETNMARTQILCSHLEGHRVTWTGRFKYVRVTEIENSAEAAVNMLPFAAGDWLRCLYGEAYPACGTQGAPTAEPELCRLSLLAKHRCHIKRFDRYKFELTVGMPPGGPEAEDDVTKDIVLRASNEFRAVLLGLRQGSLVEFSTVLEGRLGSKWPVFELKAISCLNCPAQPLPAPRHVKLEQDWRGSAHGALKFAFNFFFFPFLSAA</sequence>
<feature type="transmembrane region" description="Helical" evidence="2">
    <location>
        <begin position="601"/>
        <end position="621"/>
    </location>
</feature>
<organism evidence="6 7">
    <name type="scientific">Echinops telfairi</name>
    <name type="common">Lesser hedgehog tenrec</name>
    <dbReference type="NCBI Taxonomy" id="9371"/>
    <lineage>
        <taxon>Eukaryota</taxon>
        <taxon>Metazoa</taxon>
        <taxon>Chordata</taxon>
        <taxon>Craniata</taxon>
        <taxon>Vertebrata</taxon>
        <taxon>Euteleostomi</taxon>
        <taxon>Mammalia</taxon>
        <taxon>Eutheria</taxon>
        <taxon>Afrotheria</taxon>
        <taxon>Tenrecidae</taxon>
        <taxon>Tenrecinae</taxon>
        <taxon>Echinops</taxon>
    </lineage>
</organism>
<dbReference type="InterPro" id="IPR045458">
    <property type="entry name" value="Wolframin_Sel1-like_rpt"/>
</dbReference>
<reference evidence="7" key="1">
    <citation type="submission" date="2025-08" db="UniProtKB">
        <authorList>
            <consortium name="RefSeq"/>
        </authorList>
    </citation>
    <scope>IDENTIFICATION</scope>
</reference>
<dbReference type="InterPro" id="IPR045460">
    <property type="entry name" value="Wolframin_EF-hand"/>
</dbReference>
<feature type="domain" description="Wolframin cysteine-rich" evidence="5">
    <location>
        <begin position="635"/>
        <end position="738"/>
    </location>
</feature>
<feature type="region of interest" description="Disordered" evidence="1">
    <location>
        <begin position="1"/>
        <end position="50"/>
    </location>
</feature>
<gene>
    <name evidence="7" type="primary">WFS1</name>
</gene>
<evidence type="ECO:0000259" key="3">
    <source>
        <dbReference type="Pfam" id="PF19913"/>
    </source>
</evidence>
<evidence type="ECO:0000259" key="5">
    <source>
        <dbReference type="Pfam" id="PF20053"/>
    </source>
</evidence>
<keyword evidence="2" id="KW-0472">Membrane</keyword>
<keyword evidence="6" id="KW-1185">Reference proteome</keyword>
<evidence type="ECO:0000259" key="4">
    <source>
        <dbReference type="Pfam" id="PF19914"/>
    </source>
</evidence>
<dbReference type="InterPro" id="IPR026209">
    <property type="entry name" value="Wolframin_fam"/>
</dbReference>
<name>A0ABM0J5C7_ECHTE</name>
<dbReference type="PRINTS" id="PR02061">
    <property type="entry name" value="WOLFRAMIN"/>
</dbReference>
<dbReference type="Pfam" id="PF19914">
    <property type="entry name" value="WEF-hand"/>
    <property type="match status" value="1"/>
</dbReference>
<proteinExistence type="predicted"/>
<dbReference type="Proteomes" id="UP000694863">
    <property type="component" value="Unplaced"/>
</dbReference>
<feature type="transmembrane region" description="Helical" evidence="2">
    <location>
        <begin position="428"/>
        <end position="445"/>
    </location>
</feature>
<feature type="transmembrane region" description="Helical" evidence="2">
    <location>
        <begin position="530"/>
        <end position="551"/>
    </location>
</feature>
<evidence type="ECO:0000313" key="6">
    <source>
        <dbReference type="Proteomes" id="UP000694863"/>
    </source>
</evidence>
<dbReference type="PRINTS" id="PR02060">
    <property type="entry name" value="WOLFFAMILY"/>
</dbReference>
<protein>
    <submittedName>
        <fullName evidence="7">Wolframin</fullName>
    </submittedName>
</protein>
<evidence type="ECO:0000313" key="7">
    <source>
        <dbReference type="RefSeq" id="XP_004715140.1"/>
    </source>
</evidence>
<dbReference type="Pfam" id="PF19913">
    <property type="entry name" value="WCOB"/>
    <property type="match status" value="1"/>
</dbReference>
<dbReference type="PANTHER" id="PTHR13098">
    <property type="entry name" value="WOLFRAMIN"/>
    <property type="match status" value="1"/>
</dbReference>
<accession>A0ABM0J5C7</accession>
<dbReference type="GeneID" id="101662197"/>